<dbReference type="PANTHER" id="PTHR35690:SF1">
    <property type="entry name" value="OS01G0363500 PROTEIN"/>
    <property type="match status" value="1"/>
</dbReference>
<gene>
    <name evidence="1" type="ORF">NIES80_18590</name>
</gene>
<dbReference type="PANTHER" id="PTHR35690">
    <property type="entry name" value="OS01G0363500 PROTEIN"/>
    <property type="match status" value="1"/>
</dbReference>
<evidence type="ECO:0000313" key="2">
    <source>
        <dbReference type="Proteomes" id="UP000299367"/>
    </source>
</evidence>
<evidence type="ECO:0000313" key="1">
    <source>
        <dbReference type="EMBL" id="GCL42157.1"/>
    </source>
</evidence>
<proteinExistence type="predicted"/>
<dbReference type="Proteomes" id="UP000299367">
    <property type="component" value="Unassembled WGS sequence"/>
</dbReference>
<dbReference type="EMBL" id="BJCF01000017">
    <property type="protein sequence ID" value="GCL42157.1"/>
    <property type="molecule type" value="Genomic_DNA"/>
</dbReference>
<evidence type="ECO:0008006" key="3">
    <source>
        <dbReference type="Google" id="ProtNLM"/>
    </source>
</evidence>
<name>A0A480AB47_9CYAN</name>
<protein>
    <recommendedName>
        <fullName evidence="3">Plastid lipid-associated protein/fibrillin conserved domain-containing protein</fullName>
    </recommendedName>
</protein>
<dbReference type="AlphaFoldDB" id="A0A480AB47"/>
<sequence length="218" mass="24465">MKKYSNTYINNTCMTTNLISNSTSDFMNTLSRAAAAYREGNQVPPAEIVVNALLEAEKTAKVQKLNYPFESLNGKWRLCFATGTKKVRNRGGIILGKGWYMPKFIKILLCFNPSKDGALGTGEITNQIQLGAILLKLTGLTKYLGKKNLLAFDFIQLQISSFNWIFINKQIRFGQVEGEDFYDQPIAKLPFFAFFLVTEDIIAARGRGGGLALWIREN</sequence>
<comment type="caution">
    <text evidence="1">The sequence shown here is derived from an EMBL/GenBank/DDBJ whole genome shotgun (WGS) entry which is preliminary data.</text>
</comment>
<accession>A0A480AB47</accession>
<reference evidence="2" key="1">
    <citation type="submission" date="2019-02" db="EMBL/GenBank/DDBJ databases">
        <title>Draft genome sequence of Dolichospermum planctonicum NIES-80.</title>
        <authorList>
            <person name="Yamaguchi H."/>
            <person name="Suzuki S."/>
            <person name="Kawachi M."/>
        </authorList>
    </citation>
    <scope>NUCLEOTIDE SEQUENCE [LARGE SCALE GENOMIC DNA]</scope>
    <source>
        <strain evidence="2">NIES-80</strain>
    </source>
</reference>
<organism evidence="1 2">
    <name type="scientific">Dolichospermum planctonicum</name>
    <dbReference type="NCBI Taxonomy" id="136072"/>
    <lineage>
        <taxon>Bacteria</taxon>
        <taxon>Bacillati</taxon>
        <taxon>Cyanobacteriota</taxon>
        <taxon>Cyanophyceae</taxon>
        <taxon>Nostocales</taxon>
        <taxon>Aphanizomenonaceae</taxon>
        <taxon>Dolichospermum</taxon>
    </lineage>
</organism>